<evidence type="ECO:0000313" key="1">
    <source>
        <dbReference type="EMBL" id="AXC49485.1"/>
    </source>
</evidence>
<dbReference type="KEGG" id="pars:DRW48_07100"/>
<proteinExistence type="predicted"/>
<dbReference type="RefSeq" id="WP_114075800.1">
    <property type="nucleotide sequence ID" value="NZ_CP030918.1"/>
</dbReference>
<evidence type="ECO:0000313" key="2">
    <source>
        <dbReference type="Proteomes" id="UP000252023"/>
    </source>
</evidence>
<dbReference type="Pfam" id="PF17645">
    <property type="entry name" value="Amdase"/>
    <property type="match status" value="1"/>
</dbReference>
<dbReference type="InterPro" id="IPR053714">
    <property type="entry name" value="Iso_Racemase_Enz_sf"/>
</dbReference>
<dbReference type="InterPro" id="IPR026286">
    <property type="entry name" value="MaiA/AMDase"/>
</dbReference>
<dbReference type="Proteomes" id="UP000252023">
    <property type="component" value="Chromosome"/>
</dbReference>
<sequence>MTPRLSPLPVVLDRDPTPHRIGLIALSTDMTTELDYARVLVPRGIAVHVTRIPFANPVTPQTLAAMAPDIGAAAGLILPGEALDAVVYSCTSASVVIGDERVRAAIEGGRPGVTAITPISAGFAALRALGARRISLLTPYLPETTAPMAALFAEAFDLAGVSCMGQTDDRAMARINGVTLAVQARAAVEAGSDALFIACTALRAVESIAEIEAAAGVPVVSANLATAWAVLRACGDTGAAAPGALMATP</sequence>
<dbReference type="PIRSF" id="PIRSF015736">
    <property type="entry name" value="MI"/>
    <property type="match status" value="1"/>
</dbReference>
<protein>
    <submittedName>
        <fullName evidence="1">Ectoine utilization protein EutA</fullName>
    </submittedName>
</protein>
<keyword evidence="2" id="KW-1185">Reference proteome</keyword>
<dbReference type="PANTHER" id="PTHR40267:SF1">
    <property type="entry name" value="BLR3294 PROTEIN"/>
    <property type="match status" value="1"/>
</dbReference>
<dbReference type="AlphaFoldDB" id="A0A344PJD0"/>
<reference evidence="2" key="1">
    <citation type="submission" date="2018-07" db="EMBL/GenBank/DDBJ databases">
        <title>Genome sequencing of Paracoccus sp. SC2-6.</title>
        <authorList>
            <person name="Heo J."/>
            <person name="Kim S.-J."/>
            <person name="Kwon S.-W."/>
        </authorList>
    </citation>
    <scope>NUCLEOTIDE SEQUENCE [LARGE SCALE GENOMIC DNA]</scope>
    <source>
        <strain evidence="2">SC2-6</strain>
    </source>
</reference>
<gene>
    <name evidence="1" type="ORF">DRW48_07100</name>
</gene>
<dbReference type="Gene3D" id="3.40.50.12500">
    <property type="match status" value="1"/>
</dbReference>
<dbReference type="OrthoDB" id="9816064at2"/>
<organism evidence="1 2">
    <name type="scientific">Paracoccus suum</name>
    <dbReference type="NCBI Taxonomy" id="2259340"/>
    <lineage>
        <taxon>Bacteria</taxon>
        <taxon>Pseudomonadati</taxon>
        <taxon>Pseudomonadota</taxon>
        <taxon>Alphaproteobacteria</taxon>
        <taxon>Rhodobacterales</taxon>
        <taxon>Paracoccaceae</taxon>
        <taxon>Paracoccus</taxon>
    </lineage>
</organism>
<name>A0A344PJD0_9RHOB</name>
<dbReference type="EMBL" id="CP030918">
    <property type="protein sequence ID" value="AXC49485.1"/>
    <property type="molecule type" value="Genomic_DNA"/>
</dbReference>
<accession>A0A344PJD0</accession>
<dbReference type="PANTHER" id="PTHR40267">
    <property type="entry name" value="BLR3294 PROTEIN"/>
    <property type="match status" value="1"/>
</dbReference>